<comment type="subcellular location">
    <subcellularLocation>
        <location evidence="1">Membrane</location>
        <topology evidence="1">Multi-pass membrane protein</topology>
    </subcellularLocation>
</comment>
<keyword evidence="2" id="KW-1133">Transmembrane helix</keyword>
<dbReference type="Pfam" id="PF03134">
    <property type="entry name" value="TB2_DP1_HVA22"/>
    <property type="match status" value="1"/>
</dbReference>
<gene>
    <name evidence="3" type="ORF">ACHAWO_012596</name>
</gene>
<reference evidence="3 4" key="1">
    <citation type="submission" date="2024-10" db="EMBL/GenBank/DDBJ databases">
        <title>Updated reference genomes for cyclostephanoid diatoms.</title>
        <authorList>
            <person name="Roberts W.R."/>
            <person name="Alverson A.J."/>
        </authorList>
    </citation>
    <scope>NUCLEOTIDE SEQUENCE [LARGE SCALE GENOMIC DNA]</scope>
    <source>
        <strain evidence="3 4">AJA010-31</strain>
    </source>
</reference>
<evidence type="ECO:0000313" key="3">
    <source>
        <dbReference type="EMBL" id="KAL3795504.1"/>
    </source>
</evidence>
<dbReference type="PANTHER" id="PTHR12300:SF187">
    <property type="entry name" value="RECEPTOR EXPRESSION-ENHANCING PROTEIN"/>
    <property type="match status" value="1"/>
</dbReference>
<proteinExistence type="inferred from homology"/>
<comment type="similarity">
    <text evidence="1">Belongs to the DP1 family.</text>
</comment>
<dbReference type="GO" id="GO:0016020">
    <property type="term" value="C:membrane"/>
    <property type="evidence" value="ECO:0007669"/>
    <property type="project" value="UniProtKB-SubCell"/>
</dbReference>
<evidence type="ECO:0000256" key="2">
    <source>
        <dbReference type="SAM" id="Phobius"/>
    </source>
</evidence>
<dbReference type="Proteomes" id="UP001530400">
    <property type="component" value="Unassembled WGS sequence"/>
</dbReference>
<keyword evidence="2" id="KW-0812">Transmembrane</keyword>
<feature type="transmembrane region" description="Helical" evidence="2">
    <location>
        <begin position="119"/>
        <end position="141"/>
    </location>
</feature>
<dbReference type="EMBL" id="JALLPJ020000316">
    <property type="protein sequence ID" value="KAL3795504.1"/>
    <property type="molecule type" value="Genomic_DNA"/>
</dbReference>
<feature type="transmembrane region" description="Helical" evidence="2">
    <location>
        <begin position="40"/>
        <end position="71"/>
    </location>
</feature>
<organism evidence="3 4">
    <name type="scientific">Cyclotella atomus</name>
    <dbReference type="NCBI Taxonomy" id="382360"/>
    <lineage>
        <taxon>Eukaryota</taxon>
        <taxon>Sar</taxon>
        <taxon>Stramenopiles</taxon>
        <taxon>Ochrophyta</taxon>
        <taxon>Bacillariophyta</taxon>
        <taxon>Coscinodiscophyceae</taxon>
        <taxon>Thalassiosirophycidae</taxon>
        <taxon>Stephanodiscales</taxon>
        <taxon>Stephanodiscaceae</taxon>
        <taxon>Cyclotella</taxon>
    </lineage>
</organism>
<evidence type="ECO:0000313" key="4">
    <source>
        <dbReference type="Proteomes" id="UP001530400"/>
    </source>
</evidence>
<evidence type="ECO:0000256" key="1">
    <source>
        <dbReference type="RuleBase" id="RU362006"/>
    </source>
</evidence>
<comment type="caution">
    <text evidence="3">The sequence shown here is derived from an EMBL/GenBank/DDBJ whole genome shotgun (WGS) entry which is preliminary data.</text>
</comment>
<dbReference type="InterPro" id="IPR004345">
    <property type="entry name" value="TB2_DP1_HVA22"/>
</dbReference>
<protein>
    <recommendedName>
        <fullName evidence="5">Protein YOP1</fullName>
    </recommendedName>
</protein>
<keyword evidence="2" id="KW-0472">Membrane</keyword>
<sequence>MHPQLEAAISKIDEFMVAHPTLSQYDRLTEIEKKTGYPKAAFFTAIASFVISIISLLGGMKLISDLIGFVYPAYMSFNAIESAGNEDDVQWLTYWVVFATFSIAESSIMFVLEYIPFYFIIKTVFLAWLFHPKFMGAALVYKQVKPILQNYMHAAEEQPPKKQE</sequence>
<name>A0ABD3Q4Y0_9STRA</name>
<evidence type="ECO:0008006" key="5">
    <source>
        <dbReference type="Google" id="ProtNLM"/>
    </source>
</evidence>
<dbReference type="AlphaFoldDB" id="A0ABD3Q4Y0"/>
<keyword evidence="4" id="KW-1185">Reference proteome</keyword>
<accession>A0ABD3Q4Y0</accession>
<dbReference type="PANTHER" id="PTHR12300">
    <property type="entry name" value="HVA22-LIKE PROTEINS"/>
    <property type="match status" value="1"/>
</dbReference>